<dbReference type="Pfam" id="PF00213">
    <property type="entry name" value="OSCP"/>
    <property type="match status" value="1"/>
</dbReference>
<evidence type="ECO:0000313" key="12">
    <source>
        <dbReference type="EMBL" id="CAG4645837.1"/>
    </source>
</evidence>
<evidence type="ECO:0000256" key="8">
    <source>
        <dbReference type="ARBA" id="ARBA00023128"/>
    </source>
</evidence>
<proteinExistence type="inferred from homology"/>
<dbReference type="AlphaFoldDB" id="A0A9N6ZG80"/>
<keyword evidence="6" id="KW-0809">Transit peptide</keyword>
<comment type="subcellular location">
    <subcellularLocation>
        <location evidence="1">Mitochondrion inner membrane</location>
    </subcellularLocation>
</comment>
<dbReference type="SUPFAM" id="SSF47928">
    <property type="entry name" value="N-terminal domain of the delta subunit of the F1F0-ATP synthase"/>
    <property type="match status" value="1"/>
</dbReference>
<dbReference type="PANTHER" id="PTHR11910">
    <property type="entry name" value="ATP SYNTHASE DELTA CHAIN"/>
    <property type="match status" value="1"/>
</dbReference>
<protein>
    <recommendedName>
        <fullName evidence="11">Oligomycin sensitivity conferral protein</fullName>
    </recommendedName>
</protein>
<keyword evidence="9" id="KW-0472">Membrane</keyword>
<dbReference type="HAMAP" id="MF_01416">
    <property type="entry name" value="ATP_synth_delta_bact"/>
    <property type="match status" value="1"/>
</dbReference>
<evidence type="ECO:0000256" key="3">
    <source>
        <dbReference type="ARBA" id="ARBA00022448"/>
    </source>
</evidence>
<sequence length="210" mass="22933">MAAPSPFLTLVRKLSTSSVAQQMIKPPIQVFGIEGRYASSLYSAASKQKALDAVEKDLKELQSLVKTDGRLGDFVHNPTLKRQLKKDALASVTKKRNMNELTSNLVQLLAENGRLNRLDQIIESYKTIMAAYRGEVVCEVTSAKPLDAATLKEVESSLKGFLQKGQTLLLTTKVDPSILGGLVVAIGDRFVDMSLASKIQRYAGVLQQPV</sequence>
<organism evidence="12">
    <name type="scientific">Lynceus sp. MCZ IZ 141354</name>
    <dbReference type="NCBI Taxonomy" id="1930659"/>
    <lineage>
        <taxon>Eukaryota</taxon>
        <taxon>Metazoa</taxon>
        <taxon>Ecdysozoa</taxon>
        <taxon>Arthropoda</taxon>
        <taxon>Crustacea</taxon>
        <taxon>Branchiopoda</taxon>
        <taxon>Diplostraca</taxon>
        <taxon>Laevicaudata</taxon>
        <taxon>Lynceidae</taxon>
        <taxon>Lynceus</taxon>
    </lineage>
</organism>
<name>A0A9N6ZG80_9CRUS</name>
<dbReference type="PRINTS" id="PR00125">
    <property type="entry name" value="ATPASEDELTA"/>
</dbReference>
<dbReference type="Gene3D" id="1.10.520.20">
    <property type="entry name" value="N-terminal domain of the delta subunit of the F1F0-ATP synthase"/>
    <property type="match status" value="1"/>
</dbReference>
<evidence type="ECO:0000256" key="2">
    <source>
        <dbReference type="ARBA" id="ARBA00007046"/>
    </source>
</evidence>
<keyword evidence="10" id="KW-0066">ATP synthesis</keyword>
<evidence type="ECO:0000256" key="5">
    <source>
        <dbReference type="ARBA" id="ARBA00022792"/>
    </source>
</evidence>
<dbReference type="InterPro" id="IPR000711">
    <property type="entry name" value="ATPase_OSCP/dsu"/>
</dbReference>
<keyword evidence="3" id="KW-0813">Transport</keyword>
<keyword evidence="5" id="KW-0999">Mitochondrion inner membrane</keyword>
<evidence type="ECO:0000256" key="4">
    <source>
        <dbReference type="ARBA" id="ARBA00022781"/>
    </source>
</evidence>
<dbReference type="EMBL" id="OC989182">
    <property type="protein sequence ID" value="CAG4645837.1"/>
    <property type="molecule type" value="Genomic_DNA"/>
</dbReference>
<evidence type="ECO:0000256" key="9">
    <source>
        <dbReference type="ARBA" id="ARBA00023136"/>
    </source>
</evidence>
<keyword evidence="8" id="KW-0496">Mitochondrion</keyword>
<evidence type="ECO:0000256" key="1">
    <source>
        <dbReference type="ARBA" id="ARBA00004273"/>
    </source>
</evidence>
<keyword evidence="7" id="KW-0406">Ion transport</keyword>
<evidence type="ECO:0000256" key="11">
    <source>
        <dbReference type="ARBA" id="ARBA00033369"/>
    </source>
</evidence>
<dbReference type="GO" id="GO:0046933">
    <property type="term" value="F:proton-transporting ATP synthase activity, rotational mechanism"/>
    <property type="evidence" value="ECO:0007669"/>
    <property type="project" value="InterPro"/>
</dbReference>
<evidence type="ECO:0000256" key="7">
    <source>
        <dbReference type="ARBA" id="ARBA00023065"/>
    </source>
</evidence>
<reference evidence="12" key="1">
    <citation type="submission" date="2021-04" db="EMBL/GenBank/DDBJ databases">
        <authorList>
            <person name="Cornetti L."/>
        </authorList>
    </citation>
    <scope>NUCLEOTIDE SEQUENCE</scope>
</reference>
<dbReference type="GO" id="GO:0005743">
    <property type="term" value="C:mitochondrial inner membrane"/>
    <property type="evidence" value="ECO:0007669"/>
    <property type="project" value="UniProtKB-SubCell"/>
</dbReference>
<comment type="similarity">
    <text evidence="2">Belongs to the ATPase delta chain family.</text>
</comment>
<accession>A0A9N6ZG80</accession>
<evidence type="ECO:0000256" key="10">
    <source>
        <dbReference type="ARBA" id="ARBA00023310"/>
    </source>
</evidence>
<dbReference type="NCBIfam" id="TIGR01145">
    <property type="entry name" value="ATP_synt_delta"/>
    <property type="match status" value="1"/>
</dbReference>
<dbReference type="FunFam" id="1.10.520.20:FF:000002">
    <property type="entry name" value="ATP synthase subunit O, mitochondrial"/>
    <property type="match status" value="1"/>
</dbReference>
<gene>
    <name evidence="12" type="primary">EOG090X0EB8</name>
</gene>
<evidence type="ECO:0000256" key="6">
    <source>
        <dbReference type="ARBA" id="ARBA00022946"/>
    </source>
</evidence>
<dbReference type="InterPro" id="IPR026015">
    <property type="entry name" value="ATP_synth_OSCP/delta_N_sf"/>
</dbReference>
<keyword evidence="4" id="KW-0375">Hydrogen ion transport</keyword>